<evidence type="ECO:0000313" key="3">
    <source>
        <dbReference type="Proteomes" id="UP001491552"/>
    </source>
</evidence>
<proteinExistence type="predicted"/>
<feature type="signal peptide" evidence="1">
    <location>
        <begin position="1"/>
        <end position="23"/>
    </location>
</feature>
<dbReference type="PROSITE" id="PS51257">
    <property type="entry name" value="PROKAR_LIPOPROTEIN"/>
    <property type="match status" value="1"/>
</dbReference>
<organism evidence="2 3">
    <name type="scientific">Faecousia intestinalis</name>
    <dbReference type="NCBI Taxonomy" id="3133167"/>
    <lineage>
        <taxon>Bacteria</taxon>
        <taxon>Bacillati</taxon>
        <taxon>Bacillota</taxon>
        <taxon>Clostridia</taxon>
        <taxon>Eubacteriales</taxon>
        <taxon>Oscillospiraceae</taxon>
        <taxon>Faecousia</taxon>
    </lineage>
</organism>
<sequence>MKRICILCLLAALLLGACGLADAPYMEPVRTYCAALQDDDFTRLQEAIPPAVLNADGFDAGELANVRDSFAKGSSNDYDITPKELDSRRIPESGCRVLEDYFRQQYDWIMTVDEARLVKFRVSFTGELDGQLNVRAVCYQTGGHWYLDLSAVNLNLFS</sequence>
<dbReference type="RefSeq" id="WP_349134460.1">
    <property type="nucleotide sequence ID" value="NZ_JBBMFF010000047.1"/>
</dbReference>
<dbReference type="Proteomes" id="UP001491552">
    <property type="component" value="Unassembled WGS sequence"/>
</dbReference>
<keyword evidence="3" id="KW-1185">Reference proteome</keyword>
<accession>A0ABV1G2W0</accession>
<keyword evidence="1" id="KW-0732">Signal</keyword>
<reference evidence="2 3" key="1">
    <citation type="submission" date="2024-03" db="EMBL/GenBank/DDBJ databases">
        <title>Human intestinal bacterial collection.</title>
        <authorList>
            <person name="Pauvert C."/>
            <person name="Hitch T.C.A."/>
            <person name="Clavel T."/>
        </authorList>
    </citation>
    <scope>NUCLEOTIDE SEQUENCE [LARGE SCALE GENOMIC DNA]</scope>
    <source>
        <strain evidence="2 3">CLA-AA-H192</strain>
    </source>
</reference>
<feature type="chain" id="PRO_5046986242" evidence="1">
    <location>
        <begin position="24"/>
        <end position="158"/>
    </location>
</feature>
<comment type="caution">
    <text evidence="2">The sequence shown here is derived from an EMBL/GenBank/DDBJ whole genome shotgun (WGS) entry which is preliminary data.</text>
</comment>
<protein>
    <submittedName>
        <fullName evidence="2">Uncharacterized protein</fullName>
    </submittedName>
</protein>
<dbReference type="EMBL" id="JBBMFF010000047">
    <property type="protein sequence ID" value="MEQ2509749.1"/>
    <property type="molecule type" value="Genomic_DNA"/>
</dbReference>
<gene>
    <name evidence="2" type="ORF">WMO66_00570</name>
</gene>
<evidence type="ECO:0000313" key="2">
    <source>
        <dbReference type="EMBL" id="MEQ2509749.1"/>
    </source>
</evidence>
<name>A0ABV1G2W0_9FIRM</name>
<evidence type="ECO:0000256" key="1">
    <source>
        <dbReference type="SAM" id="SignalP"/>
    </source>
</evidence>